<evidence type="ECO:0000313" key="4">
    <source>
        <dbReference type="EMBL" id="SFH81504.1"/>
    </source>
</evidence>
<proteinExistence type="predicted"/>
<keyword evidence="2" id="KW-1133">Transmembrane helix</keyword>
<keyword evidence="1" id="KW-0378">Hydrolase</keyword>
<dbReference type="Gene3D" id="3.40.50.1820">
    <property type="entry name" value="alpha/beta hydrolase"/>
    <property type="match status" value="1"/>
</dbReference>
<sequence length="386" mass="43658">MIRFILIIILFVLSLVNYFPVPSQSTWYAGIAVPEFPWIFMLVSLALFIWSWYSLKLRKFSLIISAVTFVILTSPIVRAYNVGSNLDKELENAYGLKDSEVKGFHQDKPFSFLQMFTGNGAKDIPYKTYTFAKPDGVDLQLNFTHSALPGVRPCLVVVHGGSWKQGNFHEIEHENTYFANVGYQVATISYRLAPKYPSPAQQEDLHSAFKWLRAHATELKIDTTNFVMLGRSAGASIVLTMAYTGHENGVKGVAGFYGAIALPWSYKNPDNPWIMDSKKVERDFLGGTPEEVPERYNAESALFHVNSQSPPTFLAHGINDAHVWHVQSVALKRELDKNKVKNYLLTIPWGTHGFEYNLNGPAGQLSMYSLCRFFQSVTEQKRQKKI</sequence>
<feature type="transmembrane region" description="Helical" evidence="2">
    <location>
        <begin position="60"/>
        <end position="80"/>
    </location>
</feature>
<dbReference type="STRING" id="1125876.SAMN05443292_0249"/>
<protein>
    <submittedName>
        <fullName evidence="4">Acetyl esterase/lipase</fullName>
    </submittedName>
</protein>
<feature type="transmembrane region" description="Helical" evidence="2">
    <location>
        <begin position="35"/>
        <end position="53"/>
    </location>
</feature>
<keyword evidence="5" id="KW-1185">Reference proteome</keyword>
<keyword evidence="2" id="KW-0472">Membrane</keyword>
<evidence type="ECO:0000313" key="5">
    <source>
        <dbReference type="Proteomes" id="UP000198931"/>
    </source>
</evidence>
<dbReference type="Pfam" id="PF20434">
    <property type="entry name" value="BD-FAE"/>
    <property type="match status" value="1"/>
</dbReference>
<dbReference type="SUPFAM" id="SSF53474">
    <property type="entry name" value="alpha/beta-Hydrolases"/>
    <property type="match status" value="1"/>
</dbReference>
<evidence type="ECO:0000259" key="3">
    <source>
        <dbReference type="Pfam" id="PF20434"/>
    </source>
</evidence>
<evidence type="ECO:0000256" key="2">
    <source>
        <dbReference type="SAM" id="Phobius"/>
    </source>
</evidence>
<dbReference type="AlphaFoldDB" id="A0A1I3D403"/>
<dbReference type="PANTHER" id="PTHR48081">
    <property type="entry name" value="AB HYDROLASE SUPERFAMILY PROTEIN C4A8.06C"/>
    <property type="match status" value="1"/>
</dbReference>
<name>A0A1I3D403_9FLAO</name>
<dbReference type="InterPro" id="IPR050300">
    <property type="entry name" value="GDXG_lipolytic_enzyme"/>
</dbReference>
<organism evidence="4 5">
    <name type="scientific">Halpernia frigidisoli</name>
    <dbReference type="NCBI Taxonomy" id="1125876"/>
    <lineage>
        <taxon>Bacteria</taxon>
        <taxon>Pseudomonadati</taxon>
        <taxon>Bacteroidota</taxon>
        <taxon>Flavobacteriia</taxon>
        <taxon>Flavobacteriales</taxon>
        <taxon>Weeksellaceae</taxon>
        <taxon>Chryseobacterium group</taxon>
        <taxon>Halpernia</taxon>
    </lineage>
</organism>
<dbReference type="InterPro" id="IPR029058">
    <property type="entry name" value="AB_hydrolase_fold"/>
</dbReference>
<evidence type="ECO:0000256" key="1">
    <source>
        <dbReference type="ARBA" id="ARBA00022801"/>
    </source>
</evidence>
<dbReference type="GO" id="GO:0016787">
    <property type="term" value="F:hydrolase activity"/>
    <property type="evidence" value="ECO:0007669"/>
    <property type="project" value="UniProtKB-KW"/>
</dbReference>
<dbReference type="OrthoDB" id="9803990at2"/>
<gene>
    <name evidence="4" type="ORF">SAMN05443292_0249</name>
</gene>
<accession>A0A1I3D403</accession>
<keyword evidence="2" id="KW-0812">Transmembrane</keyword>
<dbReference type="EMBL" id="FOQT01000001">
    <property type="protein sequence ID" value="SFH81504.1"/>
    <property type="molecule type" value="Genomic_DNA"/>
</dbReference>
<reference evidence="4 5" key="1">
    <citation type="submission" date="2016-10" db="EMBL/GenBank/DDBJ databases">
        <authorList>
            <person name="de Groot N.N."/>
        </authorList>
    </citation>
    <scope>NUCLEOTIDE SEQUENCE [LARGE SCALE GENOMIC DNA]</scope>
    <source>
        <strain evidence="4 5">DSM 26000</strain>
    </source>
</reference>
<dbReference type="RefSeq" id="WP_143093328.1">
    <property type="nucleotide sequence ID" value="NZ_FOQT01000001.1"/>
</dbReference>
<dbReference type="Proteomes" id="UP000198931">
    <property type="component" value="Unassembled WGS sequence"/>
</dbReference>
<feature type="domain" description="BD-FAE-like" evidence="3">
    <location>
        <begin position="152"/>
        <end position="335"/>
    </location>
</feature>
<dbReference type="InterPro" id="IPR049492">
    <property type="entry name" value="BD-FAE-like_dom"/>
</dbReference>